<organism evidence="5 6">
    <name type="scientific">Monosiga brevicollis</name>
    <name type="common">Choanoflagellate</name>
    <dbReference type="NCBI Taxonomy" id="81824"/>
    <lineage>
        <taxon>Eukaryota</taxon>
        <taxon>Choanoflagellata</taxon>
        <taxon>Craspedida</taxon>
        <taxon>Salpingoecidae</taxon>
        <taxon>Monosiga</taxon>
    </lineage>
</organism>
<keyword evidence="3" id="KW-0808">Transferase</keyword>
<gene>
    <name evidence="5" type="ORF">MONBRDRAFT_11246</name>
</gene>
<keyword evidence="1" id="KW-0597">Phosphoprotein</keyword>
<evidence type="ECO:0000313" key="5">
    <source>
        <dbReference type="EMBL" id="EDQ86113.1"/>
    </source>
</evidence>
<dbReference type="Pfam" id="PF05724">
    <property type="entry name" value="TPMT"/>
    <property type="match status" value="1"/>
</dbReference>
<dbReference type="AlphaFoldDB" id="A9V8N0"/>
<dbReference type="STRING" id="81824.A9V8N0"/>
<dbReference type="EMBL" id="CH991568">
    <property type="protein sequence ID" value="EDQ86113.1"/>
    <property type="molecule type" value="Genomic_DNA"/>
</dbReference>
<dbReference type="KEGG" id="mbr:MONBRDRAFT_11246"/>
<evidence type="ECO:0008006" key="7">
    <source>
        <dbReference type="Google" id="ProtNLM"/>
    </source>
</evidence>
<dbReference type="GO" id="GO:0032259">
    <property type="term" value="P:methylation"/>
    <property type="evidence" value="ECO:0007669"/>
    <property type="project" value="UniProtKB-KW"/>
</dbReference>
<evidence type="ECO:0000256" key="4">
    <source>
        <dbReference type="ARBA" id="ARBA00022691"/>
    </source>
</evidence>
<dbReference type="eggNOG" id="ENOG502QS1V">
    <property type="taxonomic scope" value="Eukaryota"/>
</dbReference>
<dbReference type="Proteomes" id="UP000001357">
    <property type="component" value="Unassembled WGS sequence"/>
</dbReference>
<keyword evidence="4" id="KW-0949">S-adenosyl-L-methionine</keyword>
<name>A9V8N0_MONBE</name>
<evidence type="ECO:0000256" key="2">
    <source>
        <dbReference type="ARBA" id="ARBA00022603"/>
    </source>
</evidence>
<dbReference type="OMA" id="RDFISVW"/>
<dbReference type="CDD" id="cd02440">
    <property type="entry name" value="AdoMet_MTases"/>
    <property type="match status" value="1"/>
</dbReference>
<proteinExistence type="predicted"/>
<evidence type="ECO:0000256" key="3">
    <source>
        <dbReference type="ARBA" id="ARBA00022679"/>
    </source>
</evidence>
<dbReference type="InterPro" id="IPR008854">
    <property type="entry name" value="TPMT"/>
</dbReference>
<protein>
    <recommendedName>
        <fullName evidence="7">Thiopurine S-methyltransferase</fullName>
    </recommendedName>
</protein>
<dbReference type="GeneID" id="5894296"/>
<dbReference type="InterPro" id="IPR029063">
    <property type="entry name" value="SAM-dependent_MTases_sf"/>
</dbReference>
<dbReference type="PANTHER" id="PTHR32183:SF6">
    <property type="entry name" value="CYSTEINE SULFINATE DESULFINASE_CYSTEINE DESULFURASE AND RELATED ENZYMES"/>
    <property type="match status" value="1"/>
</dbReference>
<dbReference type="Gene3D" id="3.40.50.150">
    <property type="entry name" value="Vaccinia Virus protein VP39"/>
    <property type="match status" value="1"/>
</dbReference>
<dbReference type="SUPFAM" id="SSF53335">
    <property type="entry name" value="S-adenosyl-L-methionine-dependent methyltransferases"/>
    <property type="match status" value="1"/>
</dbReference>
<keyword evidence="6" id="KW-1185">Reference proteome</keyword>
<accession>A9V8N0</accession>
<dbReference type="GO" id="GO:0008757">
    <property type="term" value="F:S-adenosylmethionine-dependent methyltransferase activity"/>
    <property type="evidence" value="ECO:0007669"/>
    <property type="project" value="InterPro"/>
</dbReference>
<dbReference type="InParanoid" id="A9V8N0"/>
<dbReference type="RefSeq" id="XP_001749038.1">
    <property type="nucleotide sequence ID" value="XM_001748986.1"/>
</dbReference>
<dbReference type="PANTHER" id="PTHR32183">
    <property type="match status" value="1"/>
</dbReference>
<sequence>MATGKTGATLRMPRATPAMQTLQTAKDEATRHGRSSHWETVWQEGVRPLGKFDAGGPCPALEILLAQDDVPRHPEARALVPGCGRGYDLPVLARHGFHVEGWELSETAAQVARDYINSQEHATPDAPLTGTMSVARMDFFEPTSDQQYDLIYDYTFLCALHPDSHQAWARQMRALLRPGGLLVTVIFPIVDKEGGPPFAMSMELVSGLLQGQNFECQHLAMLPDSSCNKGREGITALGLWRAPDAC</sequence>
<keyword evidence="2" id="KW-0489">Methyltransferase</keyword>
<evidence type="ECO:0000313" key="6">
    <source>
        <dbReference type="Proteomes" id="UP000001357"/>
    </source>
</evidence>
<dbReference type="PROSITE" id="PS51585">
    <property type="entry name" value="SAM_MT_TPMT"/>
    <property type="match status" value="1"/>
</dbReference>
<reference evidence="5 6" key="1">
    <citation type="journal article" date="2008" name="Nature">
        <title>The genome of the choanoflagellate Monosiga brevicollis and the origin of metazoans.</title>
        <authorList>
            <consortium name="JGI Sequencing"/>
            <person name="King N."/>
            <person name="Westbrook M.J."/>
            <person name="Young S.L."/>
            <person name="Kuo A."/>
            <person name="Abedin M."/>
            <person name="Chapman J."/>
            <person name="Fairclough S."/>
            <person name="Hellsten U."/>
            <person name="Isogai Y."/>
            <person name="Letunic I."/>
            <person name="Marr M."/>
            <person name="Pincus D."/>
            <person name="Putnam N."/>
            <person name="Rokas A."/>
            <person name="Wright K.J."/>
            <person name="Zuzow R."/>
            <person name="Dirks W."/>
            <person name="Good M."/>
            <person name="Goodstein D."/>
            <person name="Lemons D."/>
            <person name="Li W."/>
            <person name="Lyons J.B."/>
            <person name="Morris A."/>
            <person name="Nichols S."/>
            <person name="Richter D.J."/>
            <person name="Salamov A."/>
            <person name="Bork P."/>
            <person name="Lim W.A."/>
            <person name="Manning G."/>
            <person name="Miller W.T."/>
            <person name="McGinnis W."/>
            <person name="Shapiro H."/>
            <person name="Tjian R."/>
            <person name="Grigoriev I.V."/>
            <person name="Rokhsar D."/>
        </authorList>
    </citation>
    <scope>NUCLEOTIDE SEQUENCE [LARGE SCALE GENOMIC DNA]</scope>
    <source>
        <strain evidence="6">MX1 / ATCC 50154</strain>
    </source>
</reference>
<evidence type="ECO:0000256" key="1">
    <source>
        <dbReference type="ARBA" id="ARBA00022553"/>
    </source>
</evidence>